<gene>
    <name evidence="2" type="ORF">HY04_05035</name>
    <name evidence="3" type="ORF">NCTC13489_02028</name>
</gene>
<dbReference type="InterPro" id="IPR011990">
    <property type="entry name" value="TPR-like_helical_dom_sf"/>
</dbReference>
<sequence length="159" mass="18433">MASHVPTIKQIAWISVVPQLILVGILVYLYFLFGSKEPLIFGALTYLILSFGLRNFVAKDHRQGMKLVNQKKYEEAIFFFRKSVEYFTRNSWIDKYRFLTLLSSSKLTYKEMGLCNIAFCYSQINNGQKAKEYYELTLKEFPKNGLAIAGLNMLNSTRN</sequence>
<dbReference type="Proteomes" id="UP000028349">
    <property type="component" value="Unassembled WGS sequence"/>
</dbReference>
<accession>A0A448NSY3</accession>
<dbReference type="InterPro" id="IPR019734">
    <property type="entry name" value="TPR_rpt"/>
</dbReference>
<dbReference type="OrthoDB" id="886912at2"/>
<evidence type="ECO:0000313" key="3">
    <source>
        <dbReference type="EMBL" id="VEI00263.1"/>
    </source>
</evidence>
<organism evidence="3 5">
    <name type="scientific">Kaistella antarctica</name>
    <dbReference type="NCBI Taxonomy" id="266748"/>
    <lineage>
        <taxon>Bacteria</taxon>
        <taxon>Pseudomonadati</taxon>
        <taxon>Bacteroidota</taxon>
        <taxon>Flavobacteriia</taxon>
        <taxon>Flavobacteriales</taxon>
        <taxon>Weeksellaceae</taxon>
        <taxon>Chryseobacterium group</taxon>
        <taxon>Kaistella</taxon>
    </lineage>
</organism>
<dbReference type="STRING" id="266748.HY04_05035"/>
<keyword evidence="4" id="KW-1185">Reference proteome</keyword>
<evidence type="ECO:0000313" key="4">
    <source>
        <dbReference type="Proteomes" id="UP000028349"/>
    </source>
</evidence>
<keyword evidence="1" id="KW-0472">Membrane</keyword>
<dbReference type="SMART" id="SM00028">
    <property type="entry name" value="TPR"/>
    <property type="match status" value="2"/>
</dbReference>
<reference evidence="2 4" key="1">
    <citation type="submission" date="2014-07" db="EMBL/GenBank/DDBJ databases">
        <authorList>
            <person name="Pisani N.G."/>
            <person name="Newman J.D."/>
        </authorList>
    </citation>
    <scope>NUCLEOTIDE SEQUENCE [LARGE SCALE GENOMIC DNA]</scope>
    <source>
        <strain evidence="2 4">LMG 24720</strain>
    </source>
</reference>
<dbReference type="Gene3D" id="1.25.40.10">
    <property type="entry name" value="Tetratricopeptide repeat domain"/>
    <property type="match status" value="1"/>
</dbReference>
<dbReference type="RefSeq" id="WP_034717822.1">
    <property type="nucleotide sequence ID" value="NZ_FOIX01000001.1"/>
</dbReference>
<name>A0A448NSY3_9FLAO</name>
<evidence type="ECO:0000313" key="5">
    <source>
        <dbReference type="Proteomes" id="UP000270036"/>
    </source>
</evidence>
<reference evidence="3 5" key="2">
    <citation type="submission" date="2018-12" db="EMBL/GenBank/DDBJ databases">
        <authorList>
            <consortium name="Pathogen Informatics"/>
        </authorList>
    </citation>
    <scope>NUCLEOTIDE SEQUENCE [LARGE SCALE GENOMIC DNA]</scope>
    <source>
        <strain evidence="3 5">NCTC13489</strain>
    </source>
</reference>
<feature type="transmembrane region" description="Helical" evidence="1">
    <location>
        <begin position="39"/>
        <end position="57"/>
    </location>
</feature>
<dbReference type="Proteomes" id="UP000270036">
    <property type="component" value="Chromosome"/>
</dbReference>
<dbReference type="KEGG" id="cant:NCTC13489_02028"/>
<dbReference type="EMBL" id="JPEP01000002">
    <property type="protein sequence ID" value="KEY17906.1"/>
    <property type="molecule type" value="Genomic_DNA"/>
</dbReference>
<dbReference type="EMBL" id="LR134441">
    <property type="protein sequence ID" value="VEI00263.1"/>
    <property type="molecule type" value="Genomic_DNA"/>
</dbReference>
<evidence type="ECO:0000256" key="1">
    <source>
        <dbReference type="SAM" id="Phobius"/>
    </source>
</evidence>
<feature type="transmembrane region" description="Helical" evidence="1">
    <location>
        <begin position="12"/>
        <end position="33"/>
    </location>
</feature>
<dbReference type="AlphaFoldDB" id="A0A448NSY3"/>
<evidence type="ECO:0000313" key="2">
    <source>
        <dbReference type="EMBL" id="KEY17906.1"/>
    </source>
</evidence>
<keyword evidence="1" id="KW-0812">Transmembrane</keyword>
<dbReference type="Pfam" id="PF13181">
    <property type="entry name" value="TPR_8"/>
    <property type="match status" value="2"/>
</dbReference>
<proteinExistence type="predicted"/>
<keyword evidence="1" id="KW-1133">Transmembrane helix</keyword>
<protein>
    <submittedName>
        <fullName evidence="3">Tetratricopeptide repeat</fullName>
    </submittedName>
</protein>
<dbReference type="SUPFAM" id="SSF48452">
    <property type="entry name" value="TPR-like"/>
    <property type="match status" value="1"/>
</dbReference>